<dbReference type="GO" id="GO:0005576">
    <property type="term" value="C:extracellular region"/>
    <property type="evidence" value="ECO:0007669"/>
    <property type="project" value="UniProtKB-SubCell"/>
</dbReference>
<keyword evidence="9 11" id="KW-0720">Serine protease</keyword>
<dbReference type="GO" id="GO:0004252">
    <property type="term" value="F:serine-type endopeptidase activity"/>
    <property type="evidence" value="ECO:0007669"/>
    <property type="project" value="UniProtKB-UniRule"/>
</dbReference>
<proteinExistence type="inferred from homology"/>
<protein>
    <recommendedName>
        <fullName evidence="13">SLH domain-containing protein</fullName>
    </recommendedName>
</protein>
<keyword evidence="15" id="KW-1185">Reference proteome</keyword>
<feature type="domain" description="SLH" evidence="13">
    <location>
        <begin position="525"/>
        <end position="588"/>
    </location>
</feature>
<dbReference type="AlphaFoldDB" id="A0A1E7DPE6"/>
<dbReference type="PROSITE" id="PS51892">
    <property type="entry name" value="SUBTILASE"/>
    <property type="match status" value="1"/>
</dbReference>
<feature type="domain" description="SLH" evidence="13">
    <location>
        <begin position="465"/>
        <end position="524"/>
    </location>
</feature>
<evidence type="ECO:0000256" key="4">
    <source>
        <dbReference type="ARBA" id="ARBA00022525"/>
    </source>
</evidence>
<dbReference type="RefSeq" id="WP_069938541.1">
    <property type="nucleotide sequence ID" value="NZ_MAMP01000021.1"/>
</dbReference>
<keyword evidence="6" id="KW-0479">Metal-binding</keyword>
<dbReference type="InterPro" id="IPR050131">
    <property type="entry name" value="Peptidase_S8_subtilisin-like"/>
</dbReference>
<dbReference type="InterPro" id="IPR022398">
    <property type="entry name" value="Peptidase_S8_His-AS"/>
</dbReference>
<evidence type="ECO:0000256" key="7">
    <source>
        <dbReference type="ARBA" id="ARBA00022729"/>
    </source>
</evidence>
<accession>A0A1E7DPE6</accession>
<dbReference type="GO" id="GO:0006508">
    <property type="term" value="P:proteolysis"/>
    <property type="evidence" value="ECO:0007669"/>
    <property type="project" value="UniProtKB-KW"/>
</dbReference>
<dbReference type="InterPro" id="IPR001119">
    <property type="entry name" value="SLH_dom"/>
</dbReference>
<dbReference type="InterPro" id="IPR023827">
    <property type="entry name" value="Peptidase_S8_Asp-AS"/>
</dbReference>
<dbReference type="Gene3D" id="3.40.50.200">
    <property type="entry name" value="Peptidase S8/S53 domain"/>
    <property type="match status" value="1"/>
</dbReference>
<organism evidence="14 15">
    <name type="scientific">Domibacillus iocasae</name>
    <dbReference type="NCBI Taxonomy" id="1714016"/>
    <lineage>
        <taxon>Bacteria</taxon>
        <taxon>Bacillati</taxon>
        <taxon>Bacillota</taxon>
        <taxon>Bacilli</taxon>
        <taxon>Bacillales</taxon>
        <taxon>Bacillaceae</taxon>
        <taxon>Domibacillus</taxon>
    </lineage>
</organism>
<dbReference type="Pfam" id="PF00395">
    <property type="entry name" value="SLH"/>
    <property type="match status" value="3"/>
</dbReference>
<feature type="domain" description="SLH" evidence="13">
    <location>
        <begin position="589"/>
        <end position="642"/>
    </location>
</feature>
<evidence type="ECO:0000256" key="9">
    <source>
        <dbReference type="ARBA" id="ARBA00022825"/>
    </source>
</evidence>
<evidence type="ECO:0000259" key="13">
    <source>
        <dbReference type="PROSITE" id="PS51272"/>
    </source>
</evidence>
<dbReference type="CDD" id="cd07477">
    <property type="entry name" value="Peptidases_S8_Subtilisin_subset"/>
    <property type="match status" value="1"/>
</dbReference>
<comment type="cofactor">
    <cofactor evidence="1">
        <name>Ca(2+)</name>
        <dbReference type="ChEBI" id="CHEBI:29108"/>
    </cofactor>
</comment>
<comment type="similarity">
    <text evidence="3 11">Belongs to the peptidase S8 family.</text>
</comment>
<evidence type="ECO:0000256" key="3">
    <source>
        <dbReference type="ARBA" id="ARBA00011073"/>
    </source>
</evidence>
<dbReference type="STRING" id="1714016.BA724_06555"/>
<evidence type="ECO:0000256" key="11">
    <source>
        <dbReference type="PROSITE-ProRule" id="PRU01240"/>
    </source>
</evidence>
<evidence type="ECO:0000256" key="1">
    <source>
        <dbReference type="ARBA" id="ARBA00001913"/>
    </source>
</evidence>
<comment type="caution">
    <text evidence="14">The sequence shown here is derived from an EMBL/GenBank/DDBJ whole genome shotgun (WGS) entry which is preliminary data.</text>
</comment>
<dbReference type="InterPro" id="IPR000209">
    <property type="entry name" value="Peptidase_S8/S53_dom"/>
</dbReference>
<evidence type="ECO:0000256" key="8">
    <source>
        <dbReference type="ARBA" id="ARBA00022801"/>
    </source>
</evidence>
<dbReference type="PROSITE" id="PS51272">
    <property type="entry name" value="SLH"/>
    <property type="match status" value="3"/>
</dbReference>
<keyword evidence="4" id="KW-0964">Secreted</keyword>
<feature type="signal peptide" evidence="12">
    <location>
        <begin position="1"/>
        <end position="24"/>
    </location>
</feature>
<evidence type="ECO:0000313" key="15">
    <source>
        <dbReference type="Proteomes" id="UP000095658"/>
    </source>
</evidence>
<dbReference type="PROSITE" id="PS00136">
    <property type="entry name" value="SUBTILASE_ASP"/>
    <property type="match status" value="1"/>
</dbReference>
<gene>
    <name evidence="14" type="ORF">BA724_06555</name>
</gene>
<evidence type="ECO:0000313" key="14">
    <source>
        <dbReference type="EMBL" id="OES44919.1"/>
    </source>
</evidence>
<dbReference type="InterPro" id="IPR015500">
    <property type="entry name" value="Peptidase_S8_subtilisin-rel"/>
</dbReference>
<dbReference type="PROSITE" id="PS00137">
    <property type="entry name" value="SUBTILASE_HIS"/>
    <property type="match status" value="1"/>
</dbReference>
<dbReference type="PRINTS" id="PR00723">
    <property type="entry name" value="SUBTILISIN"/>
</dbReference>
<reference evidence="14 15" key="1">
    <citation type="submission" date="2016-06" db="EMBL/GenBank/DDBJ databases">
        <title>Domibacillus iocasae genome sequencing.</title>
        <authorList>
            <person name="Verma A."/>
            <person name="Pal Y."/>
            <person name="Ojha A.K."/>
            <person name="Krishnamurthi S."/>
        </authorList>
    </citation>
    <scope>NUCLEOTIDE SEQUENCE [LARGE SCALE GENOMIC DNA]</scope>
    <source>
        <strain evidence="14 15">DSM 29979</strain>
    </source>
</reference>
<dbReference type="SUPFAM" id="SSF52743">
    <property type="entry name" value="Subtilisin-like"/>
    <property type="match status" value="1"/>
</dbReference>
<dbReference type="InterPro" id="IPR036852">
    <property type="entry name" value="Peptidase_S8/S53_dom_sf"/>
</dbReference>
<evidence type="ECO:0000256" key="12">
    <source>
        <dbReference type="SAM" id="SignalP"/>
    </source>
</evidence>
<dbReference type="Proteomes" id="UP000095658">
    <property type="component" value="Unassembled WGS sequence"/>
</dbReference>
<keyword evidence="10" id="KW-0106">Calcium</keyword>
<evidence type="ECO:0000256" key="2">
    <source>
        <dbReference type="ARBA" id="ARBA00004613"/>
    </source>
</evidence>
<keyword evidence="7 12" id="KW-0732">Signal</keyword>
<dbReference type="GO" id="GO:0046872">
    <property type="term" value="F:metal ion binding"/>
    <property type="evidence" value="ECO:0007669"/>
    <property type="project" value="UniProtKB-KW"/>
</dbReference>
<feature type="active site" description="Charge relay system" evidence="11">
    <location>
        <position position="163"/>
    </location>
</feature>
<keyword evidence="8 11" id="KW-0378">Hydrolase</keyword>
<evidence type="ECO:0000256" key="5">
    <source>
        <dbReference type="ARBA" id="ARBA00022670"/>
    </source>
</evidence>
<dbReference type="EMBL" id="MAMP01000021">
    <property type="protein sequence ID" value="OES44919.1"/>
    <property type="molecule type" value="Genomic_DNA"/>
</dbReference>
<evidence type="ECO:0000256" key="10">
    <source>
        <dbReference type="ARBA" id="ARBA00022837"/>
    </source>
</evidence>
<feature type="active site" description="Charge relay system" evidence="11">
    <location>
        <position position="326"/>
    </location>
</feature>
<dbReference type="Gene3D" id="3.30.70.80">
    <property type="entry name" value="Peptidase S8 propeptide/proteinase inhibitor I9"/>
    <property type="match status" value="1"/>
</dbReference>
<dbReference type="PANTHER" id="PTHR43806">
    <property type="entry name" value="PEPTIDASE S8"/>
    <property type="match status" value="1"/>
</dbReference>
<dbReference type="InterPro" id="IPR034202">
    <property type="entry name" value="Subtilisin_Carlsberg-like"/>
</dbReference>
<sequence length="642" mass="68844">MFKYGLFFIAALFSFAYTPSISFASGENAEPAVVLFEETIDSGLLDQYSQSVDHFYEAIPAANITVTEEQKQLLSQAPGVKSIEYDAKVESSAQKIPYGYKLVGADKRLPSSLTGKGVKIGILDSGIDSTHPDLKGRVAGGICLMKDLDPSACISGYNDDFGHGTHVAGIIAANNNSIGTVGIAPNASLYSIKVLDSMGFGTTSTMLKGIDYGIKHKLDILNISITTSDQDSALQAMLQQAYDAGILIVAAAGNNGPPSAASGSTVQYPAKYESVIGVSSIDSAKKMDPLSAVGKEVELSAPGVGVYSTYPLEISPSGYQESTGTSMAAPYASSIAALYMEKYPEMTNVQIRKLLQLNAADLGTVGRDPSFGYGLVQPDAYPAAGEVKLPYSTDGKGKITFNTSQLLEKGDSYDVYRGEERIKQGATAAQFTDYASKGSISYHFYPVKSGKATDRPLSMPAVANAGPVLSDLSSSIWYNRFVVYLYHEKILQGYQNNEIRPTSKITRGEAAILIGKALGYDGTPRTTRFTDVTDQVLASGYIEQLAKNGVITGFSNKTFRPHEEVSRAEMAILVAKAYKLETSTNSTMKDISPNVTGYQYINGMLDAKIVSGFADNTFRPGVKITRAEFAKFLSLTINKDMR</sequence>
<feature type="chain" id="PRO_5009191513" description="SLH domain-containing protein" evidence="12">
    <location>
        <begin position="25"/>
        <end position="642"/>
    </location>
</feature>
<dbReference type="PANTHER" id="PTHR43806:SF11">
    <property type="entry name" value="CEREVISIN-RELATED"/>
    <property type="match status" value="1"/>
</dbReference>
<name>A0A1E7DPE6_9BACI</name>
<feature type="active site" description="Charge relay system" evidence="11">
    <location>
        <position position="124"/>
    </location>
</feature>
<comment type="subcellular location">
    <subcellularLocation>
        <location evidence="2">Secreted</location>
    </subcellularLocation>
</comment>
<keyword evidence="5 11" id="KW-0645">Protease</keyword>
<evidence type="ECO:0000256" key="6">
    <source>
        <dbReference type="ARBA" id="ARBA00022723"/>
    </source>
</evidence>
<dbReference type="Pfam" id="PF00082">
    <property type="entry name" value="Peptidase_S8"/>
    <property type="match status" value="1"/>
</dbReference>
<dbReference type="InterPro" id="IPR037045">
    <property type="entry name" value="S8pro/Inhibitor_I9_sf"/>
</dbReference>